<sequence length="283" mass="29098">MGTGMLQNKNAGAAPGDSDGLVPGGAPAYQANRPVRGRRREQQQAILDASHAARECERQRIACSLHDEVGQALALALLRLGQLEKLACPPQARALIGEARTLVAEAAASVRAATIDLGLGLLAQGPLDDALRSLAHCAGEGSSGVPRLLLDLRGPQAPLEQAATAVLLRVVKELLANVRKHSGASQVWVRTACKRGHVTVSVEDDGRGFDPGSVAGQGSAGGGFGLPSSAAQLRALGARLEVGSAHGSGTHVRIVMPTGHWRAAGVDTGGSAHRDVIHTMPRG</sequence>
<dbReference type="Gene3D" id="1.20.5.1930">
    <property type="match status" value="1"/>
</dbReference>
<dbReference type="OrthoDB" id="9782588at2"/>
<dbReference type="GO" id="GO:0000155">
    <property type="term" value="F:phosphorelay sensor kinase activity"/>
    <property type="evidence" value="ECO:0007669"/>
    <property type="project" value="InterPro"/>
</dbReference>
<proteinExistence type="predicted"/>
<dbReference type="PANTHER" id="PTHR24421">
    <property type="entry name" value="NITRATE/NITRITE SENSOR PROTEIN NARX-RELATED"/>
    <property type="match status" value="1"/>
</dbReference>
<geneLocation type="plasmid" evidence="21">
    <name>unnamed1</name>
</geneLocation>
<evidence type="ECO:0000256" key="9">
    <source>
        <dbReference type="ARBA" id="ARBA00022679"/>
    </source>
</evidence>
<evidence type="ECO:0000256" key="2">
    <source>
        <dbReference type="ARBA" id="ARBA00001966"/>
    </source>
</evidence>
<evidence type="ECO:0000256" key="6">
    <source>
        <dbReference type="ARBA" id="ARBA00022485"/>
    </source>
</evidence>
<keyword evidence="7" id="KW-0963">Cytoplasm</keyword>
<evidence type="ECO:0000256" key="7">
    <source>
        <dbReference type="ARBA" id="ARBA00022490"/>
    </source>
</evidence>
<dbReference type="GO" id="GO:0016020">
    <property type="term" value="C:membrane"/>
    <property type="evidence" value="ECO:0007669"/>
    <property type="project" value="InterPro"/>
</dbReference>
<dbReference type="InterPro" id="IPR005467">
    <property type="entry name" value="His_kinase_dom"/>
</dbReference>
<keyword evidence="12 21" id="KW-0418">Kinase</keyword>
<keyword evidence="13" id="KW-0067">ATP-binding</keyword>
<comment type="subcellular location">
    <subcellularLocation>
        <location evidence="3">Cytoplasm</location>
    </subcellularLocation>
</comment>
<feature type="region of interest" description="Disordered" evidence="19">
    <location>
        <begin position="1"/>
        <end position="44"/>
    </location>
</feature>
<dbReference type="InterPro" id="IPR003594">
    <property type="entry name" value="HATPase_dom"/>
</dbReference>
<dbReference type="InterPro" id="IPR036890">
    <property type="entry name" value="HATPase_C_sf"/>
</dbReference>
<evidence type="ECO:0000256" key="14">
    <source>
        <dbReference type="ARBA" id="ARBA00023004"/>
    </source>
</evidence>
<dbReference type="PROSITE" id="PS50109">
    <property type="entry name" value="HIS_KIN"/>
    <property type="match status" value="1"/>
</dbReference>
<evidence type="ECO:0000256" key="8">
    <source>
        <dbReference type="ARBA" id="ARBA00022553"/>
    </source>
</evidence>
<dbReference type="SUPFAM" id="SSF55874">
    <property type="entry name" value="ATPase domain of HSP90 chaperone/DNA topoisomerase II/histidine kinase"/>
    <property type="match status" value="1"/>
</dbReference>
<evidence type="ECO:0000313" key="21">
    <source>
        <dbReference type="EMBL" id="QBY55346.1"/>
    </source>
</evidence>
<evidence type="ECO:0000256" key="12">
    <source>
        <dbReference type="ARBA" id="ARBA00022777"/>
    </source>
</evidence>
<dbReference type="AlphaFoldDB" id="A0A4P7LGV7"/>
<keyword evidence="14" id="KW-0408">Iron</keyword>
<comment type="function">
    <text evidence="17">Member of the two-component regulatory system NreB/NreC involved in the control of dissimilatory nitrate/nitrite reduction in response to oxygen. NreB functions as a direct oxygen sensor histidine kinase which is autophosphorylated, in the absence of oxygen, probably at the conserved histidine residue, and transfers its phosphate group probably to a conserved aspartate residue of NreC. NreB/NreC activates the expression of the nitrate (narGHJI) and nitrite (nir) reductase operons, as well as the putative nitrate transporter gene narT.</text>
</comment>
<accession>A0A4P7LGV7</accession>
<feature type="compositionally biased region" description="Polar residues" evidence="19">
    <location>
        <begin position="1"/>
        <end position="10"/>
    </location>
</feature>
<dbReference type="InterPro" id="IPR011712">
    <property type="entry name" value="Sig_transdc_His_kin_sub3_dim/P"/>
</dbReference>
<evidence type="ECO:0000256" key="19">
    <source>
        <dbReference type="SAM" id="MobiDB-lite"/>
    </source>
</evidence>
<keyword evidence="21" id="KW-0614">Plasmid</keyword>
<dbReference type="Pfam" id="PF02518">
    <property type="entry name" value="HATPase_c"/>
    <property type="match status" value="1"/>
</dbReference>
<dbReference type="InterPro" id="IPR004358">
    <property type="entry name" value="Sig_transdc_His_kin-like_C"/>
</dbReference>
<keyword evidence="11" id="KW-0547">Nucleotide-binding</keyword>
<dbReference type="Pfam" id="PF07730">
    <property type="entry name" value="HisKA_3"/>
    <property type="match status" value="1"/>
</dbReference>
<evidence type="ECO:0000256" key="3">
    <source>
        <dbReference type="ARBA" id="ARBA00004496"/>
    </source>
</evidence>
<keyword evidence="8" id="KW-0597">Phosphoprotein</keyword>
<dbReference type="CDD" id="cd16917">
    <property type="entry name" value="HATPase_UhpB-NarQ-NarX-like"/>
    <property type="match status" value="1"/>
</dbReference>
<evidence type="ECO:0000259" key="20">
    <source>
        <dbReference type="PROSITE" id="PS50109"/>
    </source>
</evidence>
<evidence type="ECO:0000256" key="1">
    <source>
        <dbReference type="ARBA" id="ARBA00000085"/>
    </source>
</evidence>
<evidence type="ECO:0000256" key="17">
    <source>
        <dbReference type="ARBA" id="ARBA00024827"/>
    </source>
</evidence>
<dbReference type="InterPro" id="IPR050482">
    <property type="entry name" value="Sensor_HK_TwoCompSys"/>
</dbReference>
<organism evidence="21 22">
    <name type="scientific">Cupriavidus oxalaticus</name>
    <dbReference type="NCBI Taxonomy" id="96344"/>
    <lineage>
        <taxon>Bacteria</taxon>
        <taxon>Pseudomonadati</taxon>
        <taxon>Pseudomonadota</taxon>
        <taxon>Betaproteobacteria</taxon>
        <taxon>Burkholderiales</taxon>
        <taxon>Burkholderiaceae</taxon>
        <taxon>Cupriavidus</taxon>
    </lineage>
</organism>
<comment type="cofactor">
    <cofactor evidence="2">
        <name>[4Fe-4S] cluster</name>
        <dbReference type="ChEBI" id="CHEBI:49883"/>
    </cofactor>
</comment>
<dbReference type="GO" id="GO:0051539">
    <property type="term" value="F:4 iron, 4 sulfur cluster binding"/>
    <property type="evidence" value="ECO:0007669"/>
    <property type="project" value="UniProtKB-KW"/>
</dbReference>
<dbReference type="EC" id="2.7.13.3" evidence="4"/>
<dbReference type="EMBL" id="CP038636">
    <property type="protein sequence ID" value="QBY55346.1"/>
    <property type="molecule type" value="Genomic_DNA"/>
</dbReference>
<keyword evidence="16" id="KW-0411">Iron-sulfur</keyword>
<evidence type="ECO:0000256" key="15">
    <source>
        <dbReference type="ARBA" id="ARBA00023012"/>
    </source>
</evidence>
<evidence type="ECO:0000313" key="22">
    <source>
        <dbReference type="Proteomes" id="UP000295294"/>
    </source>
</evidence>
<protein>
    <recommendedName>
        <fullName evidence="5">Oxygen sensor histidine kinase NreB</fullName>
        <ecNumber evidence="4">2.7.13.3</ecNumber>
    </recommendedName>
    <alternativeName>
        <fullName evidence="18">Nitrogen regulation protein B</fullName>
    </alternativeName>
</protein>
<evidence type="ECO:0000256" key="11">
    <source>
        <dbReference type="ARBA" id="ARBA00022741"/>
    </source>
</evidence>
<evidence type="ECO:0000256" key="5">
    <source>
        <dbReference type="ARBA" id="ARBA00017322"/>
    </source>
</evidence>
<dbReference type="SMART" id="SM00387">
    <property type="entry name" value="HATPase_c"/>
    <property type="match status" value="1"/>
</dbReference>
<dbReference type="KEGG" id="cox:E0W60_30180"/>
<dbReference type="Proteomes" id="UP000295294">
    <property type="component" value="Plasmid unnamed1"/>
</dbReference>
<dbReference type="Gene3D" id="3.30.565.10">
    <property type="entry name" value="Histidine kinase-like ATPase, C-terminal domain"/>
    <property type="match status" value="1"/>
</dbReference>
<comment type="catalytic activity">
    <reaction evidence="1">
        <text>ATP + protein L-histidine = ADP + protein N-phospho-L-histidine.</text>
        <dbReference type="EC" id="2.7.13.3"/>
    </reaction>
</comment>
<reference evidence="21 22" key="1">
    <citation type="submission" date="2019-03" db="EMBL/GenBank/DDBJ databases">
        <title>Efficiently degradation of phenoxyalkanoic acid herbicides by Cupriavidus oxalaticus strain X32.</title>
        <authorList>
            <person name="Sheng X."/>
        </authorList>
    </citation>
    <scope>NUCLEOTIDE SEQUENCE [LARGE SCALE GENOMIC DNA]</scope>
    <source>
        <strain evidence="21 22">X32</strain>
        <plasmid evidence="21 22">unnamed1</plasmid>
    </source>
</reference>
<dbReference type="PANTHER" id="PTHR24421:SF10">
    <property type="entry name" value="NITRATE_NITRITE SENSOR PROTEIN NARQ"/>
    <property type="match status" value="1"/>
</dbReference>
<dbReference type="GO" id="GO:0046872">
    <property type="term" value="F:metal ion binding"/>
    <property type="evidence" value="ECO:0007669"/>
    <property type="project" value="UniProtKB-KW"/>
</dbReference>
<name>A0A4P7LGV7_9BURK</name>
<dbReference type="GO" id="GO:0005524">
    <property type="term" value="F:ATP binding"/>
    <property type="evidence" value="ECO:0007669"/>
    <property type="project" value="UniProtKB-KW"/>
</dbReference>
<evidence type="ECO:0000256" key="13">
    <source>
        <dbReference type="ARBA" id="ARBA00022840"/>
    </source>
</evidence>
<evidence type="ECO:0000256" key="4">
    <source>
        <dbReference type="ARBA" id="ARBA00012438"/>
    </source>
</evidence>
<keyword evidence="15" id="KW-0902">Two-component regulatory system</keyword>
<keyword evidence="9" id="KW-0808">Transferase</keyword>
<feature type="domain" description="Histidine kinase" evidence="20">
    <location>
        <begin position="167"/>
        <end position="260"/>
    </location>
</feature>
<keyword evidence="6" id="KW-0004">4Fe-4S</keyword>
<gene>
    <name evidence="21" type="ORF">E0W60_30180</name>
</gene>
<dbReference type="GO" id="GO:0046983">
    <property type="term" value="F:protein dimerization activity"/>
    <property type="evidence" value="ECO:0007669"/>
    <property type="project" value="InterPro"/>
</dbReference>
<evidence type="ECO:0000256" key="10">
    <source>
        <dbReference type="ARBA" id="ARBA00022723"/>
    </source>
</evidence>
<keyword evidence="10" id="KW-0479">Metal-binding</keyword>
<evidence type="ECO:0000256" key="16">
    <source>
        <dbReference type="ARBA" id="ARBA00023014"/>
    </source>
</evidence>
<dbReference type="GO" id="GO:0005737">
    <property type="term" value="C:cytoplasm"/>
    <property type="evidence" value="ECO:0007669"/>
    <property type="project" value="UniProtKB-SubCell"/>
</dbReference>
<dbReference type="PRINTS" id="PR00344">
    <property type="entry name" value="BCTRLSENSOR"/>
</dbReference>
<evidence type="ECO:0000256" key="18">
    <source>
        <dbReference type="ARBA" id="ARBA00030800"/>
    </source>
</evidence>